<proteinExistence type="predicted"/>
<dbReference type="Proteomes" id="UP000321722">
    <property type="component" value="Unassembled WGS sequence"/>
</dbReference>
<accession>A0A510WY74</accession>
<dbReference type="GeneID" id="29933428"/>
<keyword evidence="2" id="KW-1185">Reference proteome</keyword>
<gene>
    <name evidence="1" type="ORF">LAV01_01920</name>
</gene>
<comment type="caution">
    <text evidence="1">The sequence shown here is derived from an EMBL/GenBank/DDBJ whole genome shotgun (WGS) entry which is preliminary data.</text>
</comment>
<sequence>MKLNKDLMGLLTQIALKKSELGSVDGLYSVRIKNEYGYFIVYIGTRKTLIKGFSQVATNENLRIELSSLDDDQTLHYVAVPDVLALEKSLMLMLYRIGRLNQRIIEDAKKSN</sequence>
<organism evidence="1 2">
    <name type="scientific">Ligilactobacillus aviarius</name>
    <dbReference type="NCBI Taxonomy" id="1606"/>
    <lineage>
        <taxon>Bacteria</taxon>
        <taxon>Bacillati</taxon>
        <taxon>Bacillota</taxon>
        <taxon>Bacilli</taxon>
        <taxon>Lactobacillales</taxon>
        <taxon>Lactobacillaceae</taxon>
        <taxon>Ligilactobacillus</taxon>
    </lineage>
</organism>
<name>A0A510WY74_9LACO</name>
<dbReference type="EMBL" id="BJUI01000001">
    <property type="protein sequence ID" value="GEK41360.1"/>
    <property type="molecule type" value="Genomic_DNA"/>
</dbReference>
<evidence type="ECO:0000313" key="2">
    <source>
        <dbReference type="Proteomes" id="UP000321722"/>
    </source>
</evidence>
<evidence type="ECO:0000313" key="1">
    <source>
        <dbReference type="EMBL" id="GEK41360.1"/>
    </source>
</evidence>
<dbReference type="AlphaFoldDB" id="A0A510WY74"/>
<reference evidence="1 2" key="1">
    <citation type="submission" date="2019-07" db="EMBL/GenBank/DDBJ databases">
        <title>Whole genome shotgun sequence of Lactobacillus aviarius subsp. aviarius NBRC 102162.</title>
        <authorList>
            <person name="Hosoyama A."/>
            <person name="Uohara A."/>
            <person name="Ohji S."/>
            <person name="Ichikawa N."/>
        </authorList>
    </citation>
    <scope>NUCLEOTIDE SEQUENCE [LARGE SCALE GENOMIC DNA]</scope>
    <source>
        <strain evidence="1 2">NBRC 102162</strain>
    </source>
</reference>
<dbReference type="RefSeq" id="WP_057828010.1">
    <property type="nucleotide sequence ID" value="NZ_BAAACL010000015.1"/>
</dbReference>
<protein>
    <submittedName>
        <fullName evidence="1">Uncharacterized protein</fullName>
    </submittedName>
</protein>